<gene>
    <name evidence="2" type="primary">arnB_3</name>
    <name evidence="2" type="ORF">SCARUB_01124</name>
</gene>
<dbReference type="InterPro" id="IPR015421">
    <property type="entry name" value="PyrdxlP-dep_Trfase_major"/>
</dbReference>
<dbReference type="SUPFAM" id="SSF53383">
    <property type="entry name" value="PLP-dependent transferases"/>
    <property type="match status" value="1"/>
</dbReference>
<dbReference type="Gene3D" id="3.40.640.10">
    <property type="entry name" value="Type I PLP-dependent aspartate aminotransferase-like (Major domain)"/>
    <property type="match status" value="1"/>
</dbReference>
<proteinExistence type="inferred from homology"/>
<dbReference type="PATRIC" id="fig|1872076.5.peg.1290"/>
<evidence type="ECO:0000313" key="2">
    <source>
        <dbReference type="EMBL" id="ODS33767.1"/>
    </source>
</evidence>
<comment type="caution">
    <text evidence="2">The sequence shown here is derived from an EMBL/GenBank/DDBJ whole genome shotgun (WGS) entry which is preliminary data.</text>
</comment>
<organism evidence="2 3">
    <name type="scientific">Candidatus Scalindua rubra</name>
    <dbReference type="NCBI Taxonomy" id="1872076"/>
    <lineage>
        <taxon>Bacteria</taxon>
        <taxon>Pseudomonadati</taxon>
        <taxon>Planctomycetota</taxon>
        <taxon>Candidatus Brocadiia</taxon>
        <taxon>Candidatus Brocadiales</taxon>
        <taxon>Candidatus Scalinduaceae</taxon>
        <taxon>Candidatus Scalindua</taxon>
    </lineage>
</organism>
<dbReference type="GO" id="GO:0008483">
    <property type="term" value="F:transaminase activity"/>
    <property type="evidence" value="ECO:0007669"/>
    <property type="project" value="UniProtKB-KW"/>
</dbReference>
<dbReference type="AlphaFoldDB" id="A0A1E3XDQ3"/>
<dbReference type="PANTHER" id="PTHR30244:SF34">
    <property type="entry name" value="DTDP-4-AMINO-4,6-DIDEOXYGALACTOSE TRANSAMINASE"/>
    <property type="match status" value="1"/>
</dbReference>
<evidence type="ECO:0000313" key="3">
    <source>
        <dbReference type="Proteomes" id="UP000094056"/>
    </source>
</evidence>
<keyword evidence="2" id="KW-0808">Transferase</keyword>
<dbReference type="Pfam" id="PF01041">
    <property type="entry name" value="DegT_DnrJ_EryC1"/>
    <property type="match status" value="1"/>
</dbReference>
<dbReference type="EMBL" id="MAYW01000020">
    <property type="protein sequence ID" value="ODS33767.1"/>
    <property type="molecule type" value="Genomic_DNA"/>
</dbReference>
<dbReference type="GO" id="GO:0030170">
    <property type="term" value="F:pyridoxal phosphate binding"/>
    <property type="evidence" value="ECO:0007669"/>
    <property type="project" value="TreeGrafter"/>
</dbReference>
<name>A0A1E3XDQ3_9BACT</name>
<dbReference type="InterPro" id="IPR000653">
    <property type="entry name" value="DegT/StrS_aminotransferase"/>
</dbReference>
<dbReference type="Proteomes" id="UP000094056">
    <property type="component" value="Unassembled WGS sequence"/>
</dbReference>
<dbReference type="InterPro" id="IPR015424">
    <property type="entry name" value="PyrdxlP-dep_Trfase"/>
</dbReference>
<protein>
    <submittedName>
        <fullName evidence="2">Aminotransferase arnB</fullName>
    </submittedName>
</protein>
<keyword evidence="2" id="KW-0032">Aminotransferase</keyword>
<dbReference type="GO" id="GO:0000271">
    <property type="term" value="P:polysaccharide biosynthetic process"/>
    <property type="evidence" value="ECO:0007669"/>
    <property type="project" value="TreeGrafter"/>
</dbReference>
<accession>A0A1E3XDQ3</accession>
<dbReference type="CDD" id="cd00616">
    <property type="entry name" value="AHBA_syn"/>
    <property type="match status" value="1"/>
</dbReference>
<sequence length="257" mass="28560">MREIPFGRPIIHDEEKKEVLDALSGHILTHGPRVRKFEKSFTDFVGGGHSLAVASCTAALHLAYFYLGTGPGDEVIVPAQTHTATAHAVELWGGKPVFIDSEMETGNIDIDLIENSITVNTKAISVVHYLGMPVDMKKIRIIAKRHNLFVVEDCALAIGSYFNDIHAGLHGDVGCFSFYPVKHMTTGEGGMLVTKHKEIAEKINRQRAFGIDRQITERKVPGVYDIGMLGFNYRMSEIQAALGIEQLKTFEWFFKNS</sequence>
<comment type="similarity">
    <text evidence="1">Belongs to the DegT/DnrJ/EryC1 family.</text>
</comment>
<reference evidence="2 3" key="1">
    <citation type="submission" date="2016-07" db="EMBL/GenBank/DDBJ databases">
        <title>Draft genome of Scalindua rubra, obtained from a brine-seawater interface in the Red Sea, sheds light on salt adaptation in anammox bacteria.</title>
        <authorList>
            <person name="Speth D.R."/>
            <person name="Lagkouvardos I."/>
            <person name="Wang Y."/>
            <person name="Qian P.-Y."/>
            <person name="Dutilh B.E."/>
            <person name="Jetten M.S."/>
        </authorList>
    </citation>
    <scope>NUCLEOTIDE SEQUENCE [LARGE SCALE GENOMIC DNA]</scope>
    <source>
        <strain evidence="2">BSI-1</strain>
    </source>
</reference>
<evidence type="ECO:0000256" key="1">
    <source>
        <dbReference type="ARBA" id="ARBA00037999"/>
    </source>
</evidence>
<dbReference type="PANTHER" id="PTHR30244">
    <property type="entry name" value="TRANSAMINASE"/>
    <property type="match status" value="1"/>
</dbReference>